<dbReference type="AlphaFoldDB" id="A0A9D9NJN5"/>
<comment type="caution">
    <text evidence="1">The sequence shown here is derived from an EMBL/GenBank/DDBJ whole genome shotgun (WGS) entry which is preliminary data.</text>
</comment>
<evidence type="ECO:0000313" key="1">
    <source>
        <dbReference type="EMBL" id="MBO8475981.1"/>
    </source>
</evidence>
<dbReference type="Proteomes" id="UP000823598">
    <property type="component" value="Unassembled WGS sequence"/>
</dbReference>
<name>A0A9D9NJN5_9BACT</name>
<reference evidence="1" key="1">
    <citation type="submission" date="2020-10" db="EMBL/GenBank/DDBJ databases">
        <authorList>
            <person name="Gilroy R."/>
        </authorList>
    </citation>
    <scope>NUCLEOTIDE SEQUENCE</scope>
    <source>
        <strain evidence="1">6919</strain>
    </source>
</reference>
<evidence type="ECO:0000313" key="2">
    <source>
        <dbReference type="Proteomes" id="UP000823598"/>
    </source>
</evidence>
<proteinExistence type="predicted"/>
<dbReference type="EMBL" id="JADIMC010000036">
    <property type="protein sequence ID" value="MBO8475981.1"/>
    <property type="molecule type" value="Genomic_DNA"/>
</dbReference>
<sequence>MGKLFKILQHIFIVAILLSSVVQYHHHISDGSNLALCLLHVHGNPDGDCDGGEADNYSDDGCPLHLANVCRLNNADDSYCNGVQHSFVDVCIFDDCLILIPPCLTVSVFECFYAVSVYSQEGFPNYSLRAPPVA</sequence>
<reference evidence="1" key="2">
    <citation type="journal article" date="2021" name="PeerJ">
        <title>Extensive microbial diversity within the chicken gut microbiome revealed by metagenomics and culture.</title>
        <authorList>
            <person name="Gilroy R."/>
            <person name="Ravi A."/>
            <person name="Getino M."/>
            <person name="Pursley I."/>
            <person name="Horton D.L."/>
            <person name="Alikhan N.F."/>
            <person name="Baker D."/>
            <person name="Gharbi K."/>
            <person name="Hall N."/>
            <person name="Watson M."/>
            <person name="Adriaenssens E.M."/>
            <person name="Foster-Nyarko E."/>
            <person name="Jarju S."/>
            <person name="Secka A."/>
            <person name="Antonio M."/>
            <person name="Oren A."/>
            <person name="Chaudhuri R.R."/>
            <person name="La Ragione R."/>
            <person name="Hildebrand F."/>
            <person name="Pallen M.J."/>
        </authorList>
    </citation>
    <scope>NUCLEOTIDE SEQUENCE</scope>
    <source>
        <strain evidence="1">6919</strain>
    </source>
</reference>
<gene>
    <name evidence="1" type="ORF">IAB88_03195</name>
</gene>
<accession>A0A9D9NJN5</accession>
<protein>
    <submittedName>
        <fullName evidence="1">Uncharacterized protein</fullName>
    </submittedName>
</protein>
<organism evidence="1 2">
    <name type="scientific">Candidatus Limisoma faecipullorum</name>
    <dbReference type="NCBI Taxonomy" id="2840854"/>
    <lineage>
        <taxon>Bacteria</taxon>
        <taxon>Pseudomonadati</taxon>
        <taxon>Bacteroidota</taxon>
        <taxon>Bacteroidia</taxon>
        <taxon>Bacteroidales</taxon>
        <taxon>Candidatus Limisoma</taxon>
    </lineage>
</organism>